<dbReference type="Proteomes" id="UP000231279">
    <property type="component" value="Unassembled WGS sequence"/>
</dbReference>
<evidence type="ECO:0000256" key="1">
    <source>
        <dbReference type="SAM" id="MobiDB-lite"/>
    </source>
</evidence>
<evidence type="ECO:0000313" key="3">
    <source>
        <dbReference type="EMBL" id="PIN24438.1"/>
    </source>
</evidence>
<feature type="transmembrane region" description="Helical" evidence="2">
    <location>
        <begin position="40"/>
        <end position="60"/>
    </location>
</feature>
<accession>A0A2G9I3V1</accession>
<sequence length="100" mass="11255">MSEFNNGKSKTTWRIYSSSNGTRDQKEGSWKSLDTSMNAISFKFVVTVILISMFVIMAIFEHLFKPNASVIGMGDRDWVQGLGSPRFVRVPSLIMNLCLS</sequence>
<comment type="caution">
    <text evidence="3">The sequence shown here is derived from an EMBL/GenBank/DDBJ whole genome shotgun (WGS) entry which is preliminary data.</text>
</comment>
<feature type="region of interest" description="Disordered" evidence="1">
    <location>
        <begin position="1"/>
        <end position="29"/>
    </location>
</feature>
<dbReference type="STRING" id="429701.A0A2G9I3V1"/>
<dbReference type="AlphaFoldDB" id="A0A2G9I3V1"/>
<keyword evidence="2" id="KW-1133">Transmembrane helix</keyword>
<evidence type="ECO:0000313" key="4">
    <source>
        <dbReference type="Proteomes" id="UP000231279"/>
    </source>
</evidence>
<gene>
    <name evidence="3" type="ORF">CDL12_02842</name>
</gene>
<reference evidence="4" key="1">
    <citation type="journal article" date="2018" name="Gigascience">
        <title>Genome assembly of the Pink Ipe (Handroanthus impetiginosus, Bignoniaceae), a highly valued, ecologically keystone Neotropical timber forest tree.</title>
        <authorList>
            <person name="Silva-Junior O.B."/>
            <person name="Grattapaglia D."/>
            <person name="Novaes E."/>
            <person name="Collevatti R.G."/>
        </authorList>
    </citation>
    <scope>NUCLEOTIDE SEQUENCE [LARGE SCALE GENOMIC DNA]</scope>
    <source>
        <strain evidence="4">cv. UFG-1</strain>
    </source>
</reference>
<dbReference type="OrthoDB" id="770781at2759"/>
<feature type="compositionally biased region" description="Polar residues" evidence="1">
    <location>
        <begin position="1"/>
        <end position="22"/>
    </location>
</feature>
<keyword evidence="4" id="KW-1185">Reference proteome</keyword>
<dbReference type="EMBL" id="NKXS01000417">
    <property type="protein sequence ID" value="PIN24438.1"/>
    <property type="molecule type" value="Genomic_DNA"/>
</dbReference>
<dbReference type="PANTHER" id="PTHR33728">
    <property type="entry name" value="CTTNBP 2 AMINO-TERMINAL-LIKE PROTEIN"/>
    <property type="match status" value="1"/>
</dbReference>
<organism evidence="3 4">
    <name type="scientific">Handroanthus impetiginosus</name>
    <dbReference type="NCBI Taxonomy" id="429701"/>
    <lineage>
        <taxon>Eukaryota</taxon>
        <taxon>Viridiplantae</taxon>
        <taxon>Streptophyta</taxon>
        <taxon>Embryophyta</taxon>
        <taxon>Tracheophyta</taxon>
        <taxon>Spermatophyta</taxon>
        <taxon>Magnoliopsida</taxon>
        <taxon>eudicotyledons</taxon>
        <taxon>Gunneridae</taxon>
        <taxon>Pentapetalae</taxon>
        <taxon>asterids</taxon>
        <taxon>lamiids</taxon>
        <taxon>Lamiales</taxon>
        <taxon>Bignoniaceae</taxon>
        <taxon>Crescentiina</taxon>
        <taxon>Tabebuia alliance</taxon>
        <taxon>Handroanthus</taxon>
    </lineage>
</organism>
<protein>
    <submittedName>
        <fullName evidence="3">Uncharacterized protein</fullName>
    </submittedName>
</protein>
<proteinExistence type="predicted"/>
<keyword evidence="2" id="KW-0472">Membrane</keyword>
<dbReference type="PANTHER" id="PTHR33728:SF3">
    <property type="entry name" value="MULTIDRUG RESISTANCE PROTEIN"/>
    <property type="match status" value="1"/>
</dbReference>
<keyword evidence="2" id="KW-0812">Transmembrane</keyword>
<evidence type="ECO:0000256" key="2">
    <source>
        <dbReference type="SAM" id="Phobius"/>
    </source>
</evidence>
<name>A0A2G9I3V1_9LAMI</name>